<dbReference type="Proteomes" id="UP000681722">
    <property type="component" value="Unassembled WGS sequence"/>
</dbReference>
<evidence type="ECO:0000313" key="3">
    <source>
        <dbReference type="EMBL" id="CAF3927579.1"/>
    </source>
</evidence>
<evidence type="ECO:0000313" key="2">
    <source>
        <dbReference type="EMBL" id="CAF1163966.1"/>
    </source>
</evidence>
<keyword evidence="4" id="KW-1185">Reference proteome</keyword>
<comment type="caution">
    <text evidence="2">The sequence shown here is derived from an EMBL/GenBank/DDBJ whole genome shotgun (WGS) entry which is preliminary data.</text>
</comment>
<dbReference type="EMBL" id="CAJOBC010007298">
    <property type="protein sequence ID" value="CAF3927579.1"/>
    <property type="molecule type" value="Genomic_DNA"/>
</dbReference>
<evidence type="ECO:0000256" key="1">
    <source>
        <dbReference type="SAM" id="Phobius"/>
    </source>
</evidence>
<feature type="transmembrane region" description="Helical" evidence="1">
    <location>
        <begin position="6"/>
        <end position="27"/>
    </location>
</feature>
<evidence type="ECO:0000313" key="4">
    <source>
        <dbReference type="Proteomes" id="UP000663829"/>
    </source>
</evidence>
<sequence>MEISLTIVLSIVGIFVFIIGGLACNLIRIKWVPSKNTLIPTSERSTSITALSTTTPFPQTMFNGACGDYQQQQQTVREKPCRFLSQIHHQHSKGFLISSKNTDDSSNNTTSHYQSNFILPTIINKLMNVKNTNAPIQLTSSSELSPLALCQQKRQPSETEHTIVDVSDEDYEYKLN</sequence>
<dbReference type="EMBL" id="CAJNOQ010007298">
    <property type="protein sequence ID" value="CAF1163966.1"/>
    <property type="molecule type" value="Genomic_DNA"/>
</dbReference>
<accession>A0A814TLY4</accession>
<keyword evidence="1" id="KW-1133">Transmembrane helix</keyword>
<proteinExistence type="predicted"/>
<dbReference type="AlphaFoldDB" id="A0A814TLY4"/>
<gene>
    <name evidence="2" type="ORF">GPM918_LOCUS21827</name>
    <name evidence="3" type="ORF">SRO942_LOCUS21825</name>
</gene>
<dbReference type="Proteomes" id="UP000663829">
    <property type="component" value="Unassembled WGS sequence"/>
</dbReference>
<keyword evidence="1" id="KW-0472">Membrane</keyword>
<keyword evidence="1" id="KW-0812">Transmembrane</keyword>
<organism evidence="2 4">
    <name type="scientific">Didymodactylos carnosus</name>
    <dbReference type="NCBI Taxonomy" id="1234261"/>
    <lineage>
        <taxon>Eukaryota</taxon>
        <taxon>Metazoa</taxon>
        <taxon>Spiralia</taxon>
        <taxon>Gnathifera</taxon>
        <taxon>Rotifera</taxon>
        <taxon>Eurotatoria</taxon>
        <taxon>Bdelloidea</taxon>
        <taxon>Philodinida</taxon>
        <taxon>Philodinidae</taxon>
        <taxon>Didymodactylos</taxon>
    </lineage>
</organism>
<name>A0A814TLY4_9BILA</name>
<reference evidence="2" key="1">
    <citation type="submission" date="2021-02" db="EMBL/GenBank/DDBJ databases">
        <authorList>
            <person name="Nowell W R."/>
        </authorList>
    </citation>
    <scope>NUCLEOTIDE SEQUENCE</scope>
</reference>
<protein>
    <submittedName>
        <fullName evidence="2">Uncharacterized protein</fullName>
    </submittedName>
</protein>